<evidence type="ECO:0000256" key="2">
    <source>
        <dbReference type="ARBA" id="ARBA00022448"/>
    </source>
</evidence>
<evidence type="ECO:0000256" key="6">
    <source>
        <dbReference type="ARBA" id="ARBA00023136"/>
    </source>
</evidence>
<dbReference type="Proteomes" id="UP000246099">
    <property type="component" value="Chromosome"/>
</dbReference>
<evidence type="ECO:0000313" key="10">
    <source>
        <dbReference type="EMBL" id="AWO00580.1"/>
    </source>
</evidence>
<evidence type="ECO:0000313" key="11">
    <source>
        <dbReference type="Proteomes" id="UP000246099"/>
    </source>
</evidence>
<dbReference type="Gene3D" id="2.40.170.20">
    <property type="entry name" value="TonB-dependent receptor, beta-barrel domain"/>
    <property type="match status" value="1"/>
</dbReference>
<keyword evidence="3 8" id="KW-1134">Transmembrane beta strand</keyword>
<dbReference type="Pfam" id="PF07715">
    <property type="entry name" value="Plug"/>
    <property type="match status" value="1"/>
</dbReference>
<protein>
    <submittedName>
        <fullName evidence="10">TonB-dependent receptor</fullName>
    </submittedName>
</protein>
<comment type="similarity">
    <text evidence="8">Belongs to the TonB-dependent receptor family.</text>
</comment>
<sequence length="686" mass="76911">MKRSFNQTYAHHRYSKKSIMKKHYPVLFTLTLVTCSLGSYSQARPDSMVFQLGEVTVTGAVPGLFSSVDRQQLSAYHRLNTAQALNLLPGITLASVGPRNESVVFVRGFNLRQVPVLVDGIPVYVPYDGYVDLARFTTAGLARISVSKGNASVLNGPNTMGGAINLVTAQPVHRLQVGATAGWLNGGYEAALNAGGKWKKFYLQTGVSVYQQDYFNLPAGYTPTKNEDGGKRENAGHKDVQFNIKLAYTPGANTEYAVGFIEQQGSKGTPVYAGADTLNSLFRNPRYWTWPYWNKRSVYFLSNIQADSVSYIKVRAYYDQFRNKLNSYDDATYSTQTRPYAFTSIYNDHTIGANAEYGHALRQHNTLRTAIHFKRDVHKENNVGEPVREMTDHTFSWSVSDEHRFAEKWALQAGAAWNFRRNEKAEDYNSQSKTISNFEPGQNHAWNAQASLTHLFSPARSLAASVGRMTRLATIKDRYSYRMGTAVPNPDLAAENATHYELSYNDAAFHGLQLQGALFYSRIGNVIQSVNNVRYDTTADRWLSQMQNTGRAAFWGGEAAAAYVIAPGFHSTLQYSFIKRRNLDNPEIYFTDVPEHKLTASAAYRQHGHGVTLQGEYNSSRYSTSYGAAVSPFFLLHASAQVQLRQWLQLGAGVNNILDRQYELVEGYPEQGRNYFVRLTFNAFIP</sequence>
<evidence type="ECO:0000256" key="1">
    <source>
        <dbReference type="ARBA" id="ARBA00004571"/>
    </source>
</evidence>
<evidence type="ECO:0000256" key="4">
    <source>
        <dbReference type="ARBA" id="ARBA00022692"/>
    </source>
</evidence>
<evidence type="ECO:0000256" key="5">
    <source>
        <dbReference type="ARBA" id="ARBA00022729"/>
    </source>
</evidence>
<evidence type="ECO:0000259" key="9">
    <source>
        <dbReference type="Pfam" id="PF07715"/>
    </source>
</evidence>
<dbReference type="InterPro" id="IPR039426">
    <property type="entry name" value="TonB-dep_rcpt-like"/>
</dbReference>
<dbReference type="Gene3D" id="2.170.130.10">
    <property type="entry name" value="TonB-dependent receptor, plug domain"/>
    <property type="match status" value="1"/>
</dbReference>
<keyword evidence="10" id="KW-0675">Receptor</keyword>
<dbReference type="InterPro" id="IPR037066">
    <property type="entry name" value="Plug_dom_sf"/>
</dbReference>
<keyword evidence="6 8" id="KW-0472">Membrane</keyword>
<dbReference type="PANTHER" id="PTHR30069">
    <property type="entry name" value="TONB-DEPENDENT OUTER MEMBRANE RECEPTOR"/>
    <property type="match status" value="1"/>
</dbReference>
<feature type="domain" description="TonB-dependent receptor plug" evidence="9">
    <location>
        <begin position="61"/>
        <end position="163"/>
    </location>
</feature>
<dbReference type="EMBL" id="CP029600">
    <property type="protein sequence ID" value="AWO00580.1"/>
    <property type="molecule type" value="Genomic_DNA"/>
</dbReference>
<accession>A0ABN5LS95</accession>
<name>A0ABN5LS95_9BACT</name>
<evidence type="ECO:0000256" key="8">
    <source>
        <dbReference type="PROSITE-ProRule" id="PRU01360"/>
    </source>
</evidence>
<gene>
    <name evidence="10" type="ORF">DLD77_02115</name>
</gene>
<comment type="subcellular location">
    <subcellularLocation>
        <location evidence="1 8">Cell outer membrane</location>
        <topology evidence="1 8">Multi-pass membrane protein</topology>
    </subcellularLocation>
</comment>
<dbReference type="PROSITE" id="PS52016">
    <property type="entry name" value="TONB_DEPENDENT_REC_3"/>
    <property type="match status" value="1"/>
</dbReference>
<dbReference type="PANTHER" id="PTHR30069:SF29">
    <property type="entry name" value="HEMOGLOBIN AND HEMOGLOBIN-HAPTOGLOBIN-BINDING PROTEIN 1-RELATED"/>
    <property type="match status" value="1"/>
</dbReference>
<keyword evidence="4 8" id="KW-0812">Transmembrane</keyword>
<keyword evidence="5" id="KW-0732">Signal</keyword>
<keyword evidence="7 8" id="KW-0998">Cell outer membrane</keyword>
<evidence type="ECO:0000256" key="3">
    <source>
        <dbReference type="ARBA" id="ARBA00022452"/>
    </source>
</evidence>
<proteinExistence type="inferred from homology"/>
<dbReference type="SUPFAM" id="SSF56935">
    <property type="entry name" value="Porins"/>
    <property type="match status" value="1"/>
</dbReference>
<dbReference type="InterPro" id="IPR012910">
    <property type="entry name" value="Plug_dom"/>
</dbReference>
<evidence type="ECO:0000256" key="7">
    <source>
        <dbReference type="ARBA" id="ARBA00023237"/>
    </source>
</evidence>
<dbReference type="InterPro" id="IPR036942">
    <property type="entry name" value="Beta-barrel_TonB_sf"/>
</dbReference>
<keyword evidence="2 8" id="KW-0813">Transport</keyword>
<reference evidence="10 11" key="1">
    <citation type="submission" date="2018-05" db="EMBL/GenBank/DDBJ databases">
        <title>Chitinophaga sp. nov., isolated from rhizosphere soil of Alhagi.</title>
        <authorList>
            <person name="Liu Y."/>
        </authorList>
    </citation>
    <scope>NUCLEOTIDE SEQUENCE [LARGE SCALE GENOMIC DNA]</scope>
    <source>
        <strain evidence="10 11">T22</strain>
    </source>
</reference>
<keyword evidence="11" id="KW-1185">Reference proteome</keyword>
<organism evidence="10 11">
    <name type="scientific">Chitinophaga alhagiae</name>
    <dbReference type="NCBI Taxonomy" id="2203219"/>
    <lineage>
        <taxon>Bacteria</taxon>
        <taxon>Pseudomonadati</taxon>
        <taxon>Bacteroidota</taxon>
        <taxon>Chitinophagia</taxon>
        <taxon>Chitinophagales</taxon>
        <taxon>Chitinophagaceae</taxon>
        <taxon>Chitinophaga</taxon>
    </lineage>
</organism>